<organism evidence="2 3">
    <name type="scientific">Lunasporangiospora selenospora</name>
    <dbReference type="NCBI Taxonomy" id="979761"/>
    <lineage>
        <taxon>Eukaryota</taxon>
        <taxon>Fungi</taxon>
        <taxon>Fungi incertae sedis</taxon>
        <taxon>Mucoromycota</taxon>
        <taxon>Mortierellomycotina</taxon>
        <taxon>Mortierellomycetes</taxon>
        <taxon>Mortierellales</taxon>
        <taxon>Mortierellaceae</taxon>
        <taxon>Lunasporangiospora</taxon>
    </lineage>
</organism>
<dbReference type="AlphaFoldDB" id="A0A9P6K9U5"/>
<name>A0A9P6K9U5_9FUNG</name>
<protein>
    <submittedName>
        <fullName evidence="2">Uncharacterized protein</fullName>
    </submittedName>
</protein>
<dbReference type="Proteomes" id="UP000780801">
    <property type="component" value="Unassembled WGS sequence"/>
</dbReference>
<evidence type="ECO:0000313" key="3">
    <source>
        <dbReference type="Proteomes" id="UP000780801"/>
    </source>
</evidence>
<comment type="caution">
    <text evidence="2">The sequence shown here is derived from an EMBL/GenBank/DDBJ whole genome shotgun (WGS) entry which is preliminary data.</text>
</comment>
<keyword evidence="3" id="KW-1185">Reference proteome</keyword>
<sequence length="67" mass="7058">SGPLEGRGVQGSIKKKGSFGSPRTKPASPGSSPKIQQSSSKQLQGSPRSMRSSRSTKSVRSSRSARR</sequence>
<dbReference type="EMBL" id="JAABOA010005387">
    <property type="protein sequence ID" value="KAF9577046.1"/>
    <property type="molecule type" value="Genomic_DNA"/>
</dbReference>
<evidence type="ECO:0000313" key="2">
    <source>
        <dbReference type="EMBL" id="KAF9577046.1"/>
    </source>
</evidence>
<accession>A0A9P6K9U5</accession>
<reference evidence="2" key="1">
    <citation type="journal article" date="2020" name="Fungal Divers.">
        <title>Resolving the Mortierellaceae phylogeny through synthesis of multi-gene phylogenetics and phylogenomics.</title>
        <authorList>
            <person name="Vandepol N."/>
            <person name="Liber J."/>
            <person name="Desiro A."/>
            <person name="Na H."/>
            <person name="Kennedy M."/>
            <person name="Barry K."/>
            <person name="Grigoriev I.V."/>
            <person name="Miller A.N."/>
            <person name="O'Donnell K."/>
            <person name="Stajich J.E."/>
            <person name="Bonito G."/>
        </authorList>
    </citation>
    <scope>NUCLEOTIDE SEQUENCE</scope>
    <source>
        <strain evidence="2">KOD1015</strain>
    </source>
</reference>
<feature type="compositionally biased region" description="Low complexity" evidence="1">
    <location>
        <begin position="28"/>
        <end position="67"/>
    </location>
</feature>
<feature type="region of interest" description="Disordered" evidence="1">
    <location>
        <begin position="1"/>
        <end position="67"/>
    </location>
</feature>
<proteinExistence type="predicted"/>
<gene>
    <name evidence="2" type="ORF">BGW38_008000</name>
</gene>
<evidence type="ECO:0000256" key="1">
    <source>
        <dbReference type="SAM" id="MobiDB-lite"/>
    </source>
</evidence>
<feature type="non-terminal residue" evidence="2">
    <location>
        <position position="1"/>
    </location>
</feature>